<comment type="similarity">
    <text evidence="2 4">Belongs to the RPF2 family.</text>
</comment>
<feature type="region of interest" description="Disordered" evidence="5">
    <location>
        <begin position="275"/>
        <end position="329"/>
    </location>
</feature>
<dbReference type="Pfam" id="PF04427">
    <property type="entry name" value="Brix"/>
    <property type="match status" value="1"/>
</dbReference>
<dbReference type="GeneID" id="28972005"/>
<evidence type="ECO:0000256" key="5">
    <source>
        <dbReference type="SAM" id="MobiDB-lite"/>
    </source>
</evidence>
<evidence type="ECO:0000259" key="6">
    <source>
        <dbReference type="PROSITE" id="PS50833"/>
    </source>
</evidence>
<reference evidence="7" key="1">
    <citation type="submission" date="2013-07" db="EMBL/GenBank/DDBJ databases">
        <title>The Genome Sequence of Cryptococcus dejecticola CBS10117.</title>
        <authorList>
            <consortium name="The Broad Institute Genome Sequencing Platform"/>
            <person name="Cuomo C."/>
            <person name="Litvintseva A."/>
            <person name="Chen Y."/>
            <person name="Heitman J."/>
            <person name="Sun S."/>
            <person name="Springer D."/>
            <person name="Dromer F."/>
            <person name="Young S.K."/>
            <person name="Zeng Q."/>
            <person name="Gargeya S."/>
            <person name="Fitzgerald M."/>
            <person name="Abouelleil A."/>
            <person name="Alvarado L."/>
            <person name="Berlin A.M."/>
            <person name="Chapman S.B."/>
            <person name="Dewar J."/>
            <person name="Goldberg J."/>
            <person name="Griggs A."/>
            <person name="Gujja S."/>
            <person name="Hansen M."/>
            <person name="Howarth C."/>
            <person name="Imamovic A."/>
            <person name="Larimer J."/>
            <person name="McCowan C."/>
            <person name="Murphy C."/>
            <person name="Pearson M."/>
            <person name="Priest M."/>
            <person name="Roberts A."/>
            <person name="Saif S."/>
            <person name="Shea T."/>
            <person name="Sykes S."/>
            <person name="Wortman J."/>
            <person name="Nusbaum C."/>
            <person name="Birren B."/>
        </authorList>
    </citation>
    <scope>NUCLEOTIDE SEQUENCE [LARGE SCALE GENOMIC DNA]</scope>
    <source>
        <strain evidence="7">CBS 10117</strain>
    </source>
</reference>
<gene>
    <name evidence="7" type="ORF">I303_08306</name>
    <name evidence="8" type="ORF">I303_106435</name>
</gene>
<keyword evidence="3 4" id="KW-0539">Nucleus</keyword>
<evidence type="ECO:0000313" key="9">
    <source>
        <dbReference type="Proteomes" id="UP000078595"/>
    </source>
</evidence>
<dbReference type="PANTHER" id="PTHR12728">
    <property type="entry name" value="BRIX DOMAIN CONTAINING PROTEIN"/>
    <property type="match status" value="1"/>
</dbReference>
<evidence type="ECO:0000313" key="8">
    <source>
        <dbReference type="EMBL" id="WWC63830.1"/>
    </source>
</evidence>
<dbReference type="EMBL" id="CP144537">
    <property type="protein sequence ID" value="WWC63830.1"/>
    <property type="molecule type" value="Genomic_DNA"/>
</dbReference>
<dbReference type="PANTHER" id="PTHR12728:SF0">
    <property type="entry name" value="RIBOSOME PRODUCTION FACTOR 2 HOMOLOG"/>
    <property type="match status" value="1"/>
</dbReference>
<evidence type="ECO:0000256" key="4">
    <source>
        <dbReference type="RuleBase" id="RU367086"/>
    </source>
</evidence>
<dbReference type="InterPro" id="IPR039770">
    <property type="entry name" value="Rpf2"/>
</dbReference>
<proteinExistence type="inferred from homology"/>
<dbReference type="PROSITE" id="PS50833">
    <property type="entry name" value="BRIX"/>
    <property type="match status" value="1"/>
</dbReference>
<feature type="domain" description="Brix" evidence="6">
    <location>
        <begin position="30"/>
        <end position="253"/>
    </location>
</feature>
<dbReference type="SMART" id="SM00879">
    <property type="entry name" value="Brix"/>
    <property type="match status" value="1"/>
</dbReference>
<reference evidence="8" key="2">
    <citation type="submission" date="2013-07" db="EMBL/GenBank/DDBJ databases">
        <authorList>
            <consortium name="The Broad Institute Genome Sequencing Platform"/>
            <person name="Cuomo C."/>
            <person name="Litvintseva A."/>
            <person name="Chen Y."/>
            <person name="Heitman J."/>
            <person name="Sun S."/>
            <person name="Springer D."/>
            <person name="Dromer F."/>
            <person name="Young S.K."/>
            <person name="Zeng Q."/>
            <person name="Gargeya S."/>
            <person name="Fitzgerald M."/>
            <person name="Abouelleil A."/>
            <person name="Alvarado L."/>
            <person name="Berlin A.M."/>
            <person name="Chapman S.B."/>
            <person name="Dewar J."/>
            <person name="Goldberg J."/>
            <person name="Griggs A."/>
            <person name="Gujja S."/>
            <person name="Hansen M."/>
            <person name="Howarth C."/>
            <person name="Imamovic A."/>
            <person name="Larimer J."/>
            <person name="McCowan C."/>
            <person name="Murphy C."/>
            <person name="Pearson M."/>
            <person name="Priest M."/>
            <person name="Roberts A."/>
            <person name="Saif S."/>
            <person name="Shea T."/>
            <person name="Sykes S."/>
            <person name="Wortman J."/>
            <person name="Nusbaum C."/>
            <person name="Birren B."/>
        </authorList>
    </citation>
    <scope>NUCLEOTIDE SEQUENCE</scope>
    <source>
        <strain evidence="8">CBS 10117</strain>
    </source>
</reference>
<comment type="subcellular location">
    <subcellularLocation>
        <location evidence="1 4">Nucleus</location>
        <location evidence="1 4">Nucleolus</location>
    </subcellularLocation>
</comment>
<evidence type="ECO:0000256" key="3">
    <source>
        <dbReference type="ARBA" id="ARBA00023242"/>
    </source>
</evidence>
<evidence type="ECO:0000256" key="1">
    <source>
        <dbReference type="ARBA" id="ARBA00004604"/>
    </source>
</evidence>
<feature type="compositionally biased region" description="Basic residues" evidence="5">
    <location>
        <begin position="303"/>
        <end position="314"/>
    </location>
</feature>
<dbReference type="GO" id="GO:0000027">
    <property type="term" value="P:ribosomal large subunit assembly"/>
    <property type="evidence" value="ECO:0007669"/>
    <property type="project" value="InterPro"/>
</dbReference>
<organism evidence="7">
    <name type="scientific">Kwoniella dejecticola CBS 10117</name>
    <dbReference type="NCBI Taxonomy" id="1296121"/>
    <lineage>
        <taxon>Eukaryota</taxon>
        <taxon>Fungi</taxon>
        <taxon>Dikarya</taxon>
        <taxon>Basidiomycota</taxon>
        <taxon>Agaricomycotina</taxon>
        <taxon>Tremellomycetes</taxon>
        <taxon>Tremellales</taxon>
        <taxon>Cryptococcaceae</taxon>
        <taxon>Kwoniella</taxon>
    </lineage>
</organism>
<reference evidence="8" key="3">
    <citation type="submission" date="2024-02" db="EMBL/GenBank/DDBJ databases">
        <title>Comparative genomics of Cryptococcus and Kwoniella reveals pathogenesis evolution and contrasting modes of karyotype evolution via chromosome fusion or intercentromeric recombination.</title>
        <authorList>
            <person name="Coelho M.A."/>
            <person name="David-Palma M."/>
            <person name="Shea T."/>
            <person name="Bowers K."/>
            <person name="McGinley-Smith S."/>
            <person name="Mohammad A.W."/>
            <person name="Gnirke A."/>
            <person name="Yurkov A.M."/>
            <person name="Nowrousian M."/>
            <person name="Sun S."/>
            <person name="Cuomo C.A."/>
            <person name="Heitman J."/>
        </authorList>
    </citation>
    <scope>NUCLEOTIDE SEQUENCE</scope>
    <source>
        <strain evidence="8">CBS 10117</strain>
    </source>
</reference>
<keyword evidence="9" id="KW-1185">Reference proteome</keyword>
<dbReference type="GO" id="GO:0000463">
    <property type="term" value="P:maturation of LSU-rRNA from tricistronic rRNA transcript (SSU-rRNA, 5.8S rRNA, LSU-rRNA)"/>
    <property type="evidence" value="ECO:0007669"/>
    <property type="project" value="TreeGrafter"/>
</dbReference>
<dbReference type="GO" id="GO:0005730">
    <property type="term" value="C:nucleolus"/>
    <property type="evidence" value="ECO:0007669"/>
    <property type="project" value="UniProtKB-SubCell"/>
</dbReference>
<dbReference type="OrthoDB" id="407658at2759"/>
<dbReference type="KEGG" id="kdj:28972005"/>
<dbReference type="VEuPathDB" id="FungiDB:I303_08306"/>
<dbReference type="AlphaFoldDB" id="A0A1A5ZUP7"/>
<name>A0A1A5ZUP7_9TREE</name>
<dbReference type="InterPro" id="IPR007109">
    <property type="entry name" value="Brix"/>
</dbReference>
<dbReference type="RefSeq" id="XP_018259378.1">
    <property type="nucleotide sequence ID" value="XM_018411566.1"/>
</dbReference>
<sequence length="329" mass="37238">MSMLRTIKPKNARVKRALERREPQIVENEKTVIFVRGQSTSDIVRNVMKDLYALKRPNAINFSRKNDIHPFEDTASLEFFANKNDSSLFVTGLHSKKRPHNLVFTRMFDGRVLDMIELGVDDFKAMDEFDSPKSSVGVRPLMVFHSDLFDTHPKYQAVKSHLLDFYNGHALSEIPLIGGIEHVISITAGPLDPDADINDVSASASEKNLPKIHFRVYTLKLLASGSKLPKIQLTEMGPSIDLSIRRIQDADEEMMKMANKRPKVAKSDIEKGLGKKKKNIETDTMGDKVGKLHLERQDLNKMQGRKMKGLKVRPAKNLTSTEDIEVDDE</sequence>
<dbReference type="EMBL" id="KI894037">
    <property type="protein sequence ID" value="OBR81536.1"/>
    <property type="molecule type" value="Genomic_DNA"/>
</dbReference>
<dbReference type="GO" id="GO:0019843">
    <property type="term" value="F:rRNA binding"/>
    <property type="evidence" value="ECO:0007669"/>
    <property type="project" value="UniProtKB-UniRule"/>
</dbReference>
<dbReference type="STRING" id="1296121.A0A1A5ZUP7"/>
<dbReference type="Proteomes" id="UP000078595">
    <property type="component" value="Chromosome 8"/>
</dbReference>
<protein>
    <recommendedName>
        <fullName evidence="4">Ribosome production factor 2 homolog</fullName>
    </recommendedName>
    <alternativeName>
        <fullName evidence="4">Ribosome biogenesis protein RPF2 homolog</fullName>
    </alternativeName>
</protein>
<accession>A0A1A5ZUP7</accession>
<feature type="compositionally biased region" description="Basic and acidic residues" evidence="5">
    <location>
        <begin position="275"/>
        <end position="299"/>
    </location>
</feature>
<evidence type="ECO:0000256" key="2">
    <source>
        <dbReference type="ARBA" id="ARBA00010782"/>
    </source>
</evidence>
<evidence type="ECO:0000313" key="7">
    <source>
        <dbReference type="EMBL" id="OBR81536.1"/>
    </source>
</evidence>